<reference evidence="1" key="1">
    <citation type="submission" date="2014-09" db="EMBL/GenBank/DDBJ databases">
        <authorList>
            <person name="Magalhaes I.L.F."/>
            <person name="Oliveira U."/>
            <person name="Santos F.R."/>
            <person name="Vidigal T.H.D.A."/>
            <person name="Brescovit A.D."/>
            <person name="Santos A.J."/>
        </authorList>
    </citation>
    <scope>NUCLEOTIDE SEQUENCE</scope>
    <source>
        <tissue evidence="1">Shoot tissue taken approximately 20 cm above the soil surface</tissue>
    </source>
</reference>
<sequence>MYCYLRCVGSNPGTKLAISDPCLVCLPSVLAL</sequence>
<proteinExistence type="predicted"/>
<dbReference type="EMBL" id="GBRH01176088">
    <property type="protein sequence ID" value="JAE21808.1"/>
    <property type="molecule type" value="Transcribed_RNA"/>
</dbReference>
<organism evidence="1">
    <name type="scientific">Arundo donax</name>
    <name type="common">Giant reed</name>
    <name type="synonym">Donax arundinaceus</name>
    <dbReference type="NCBI Taxonomy" id="35708"/>
    <lineage>
        <taxon>Eukaryota</taxon>
        <taxon>Viridiplantae</taxon>
        <taxon>Streptophyta</taxon>
        <taxon>Embryophyta</taxon>
        <taxon>Tracheophyta</taxon>
        <taxon>Spermatophyta</taxon>
        <taxon>Magnoliopsida</taxon>
        <taxon>Liliopsida</taxon>
        <taxon>Poales</taxon>
        <taxon>Poaceae</taxon>
        <taxon>PACMAD clade</taxon>
        <taxon>Arundinoideae</taxon>
        <taxon>Arundineae</taxon>
        <taxon>Arundo</taxon>
    </lineage>
</organism>
<name>A0A0A9GM92_ARUDO</name>
<protein>
    <submittedName>
        <fullName evidence="1">Uncharacterized protein</fullName>
    </submittedName>
</protein>
<dbReference type="AlphaFoldDB" id="A0A0A9GM92"/>
<evidence type="ECO:0000313" key="1">
    <source>
        <dbReference type="EMBL" id="JAE21808.1"/>
    </source>
</evidence>
<accession>A0A0A9GM92</accession>
<reference evidence="1" key="2">
    <citation type="journal article" date="2015" name="Data Brief">
        <title>Shoot transcriptome of the giant reed, Arundo donax.</title>
        <authorList>
            <person name="Barrero R.A."/>
            <person name="Guerrero F.D."/>
            <person name="Moolhuijzen P."/>
            <person name="Goolsby J.A."/>
            <person name="Tidwell J."/>
            <person name="Bellgard S.E."/>
            <person name="Bellgard M.I."/>
        </authorList>
    </citation>
    <scope>NUCLEOTIDE SEQUENCE</scope>
    <source>
        <tissue evidence="1">Shoot tissue taken approximately 20 cm above the soil surface</tissue>
    </source>
</reference>